<dbReference type="Proteomes" id="UP000185487">
    <property type="component" value="Chromosome"/>
</dbReference>
<dbReference type="EMBL" id="CP015367">
    <property type="protein sequence ID" value="APT33415.1"/>
    <property type="molecule type" value="Genomic_DNA"/>
</dbReference>
<protein>
    <submittedName>
        <fullName evidence="3">Hemin uptake protein HemP</fullName>
    </submittedName>
    <submittedName>
        <fullName evidence="2">Iron acquisition and metabolism</fullName>
    </submittedName>
</protein>
<name>A0AAE8L5L7_9HYPH</name>
<feature type="region of interest" description="Disordered" evidence="1">
    <location>
        <begin position="1"/>
        <end position="30"/>
    </location>
</feature>
<keyword evidence="4" id="KW-1185">Reference proteome</keyword>
<evidence type="ECO:0000313" key="5">
    <source>
        <dbReference type="Proteomes" id="UP000199140"/>
    </source>
</evidence>
<dbReference type="Pfam" id="PF10636">
    <property type="entry name" value="hemP"/>
    <property type="match status" value="1"/>
</dbReference>
<dbReference type="RefSeq" id="WP_043353304.1">
    <property type="nucleotide sequence ID" value="NZ_CP015367.1"/>
</dbReference>
<dbReference type="Proteomes" id="UP000199140">
    <property type="component" value="Unassembled WGS sequence"/>
</dbReference>
<evidence type="ECO:0000256" key="1">
    <source>
        <dbReference type="SAM" id="MobiDB-lite"/>
    </source>
</evidence>
<reference evidence="2 4" key="1">
    <citation type="submission" date="2016-04" db="EMBL/GenBank/DDBJ databases">
        <title>Complete genome sequencing and analysis of CBMB27, Methylobacterium phyllosphaerae isolated from leaf tissues of rice (Oryza sativa L.).</title>
        <authorList>
            <person name="Lee Y."/>
            <person name="Hwangbo K."/>
            <person name="Chung H."/>
            <person name="Yoo J."/>
            <person name="Kim K.Y."/>
            <person name="Sa T.M."/>
            <person name="Um Y."/>
            <person name="Madhaiyan M."/>
        </authorList>
    </citation>
    <scope>NUCLEOTIDE SEQUENCE [LARGE SCALE GENOMIC DNA]</scope>
    <source>
        <strain evidence="2 4">CBMB27</strain>
    </source>
</reference>
<dbReference type="EMBL" id="FOPK01000005">
    <property type="protein sequence ID" value="SFG59760.1"/>
    <property type="molecule type" value="Genomic_DNA"/>
</dbReference>
<proteinExistence type="predicted"/>
<dbReference type="Gene3D" id="2.10.70.10">
    <property type="entry name" value="Complement Module, domain 1"/>
    <property type="match status" value="1"/>
</dbReference>
<gene>
    <name evidence="2" type="ORF">MCBMB27_04124</name>
    <name evidence="3" type="ORF">SAMN05192567_105158</name>
</gene>
<evidence type="ECO:0000313" key="2">
    <source>
        <dbReference type="EMBL" id="APT33415.1"/>
    </source>
</evidence>
<dbReference type="GeneID" id="96602564"/>
<organism evidence="3 5">
    <name type="scientific">Methylobacterium phyllosphaerae</name>
    <dbReference type="NCBI Taxonomy" id="418223"/>
    <lineage>
        <taxon>Bacteria</taxon>
        <taxon>Pseudomonadati</taxon>
        <taxon>Pseudomonadota</taxon>
        <taxon>Alphaproteobacteria</taxon>
        <taxon>Hyphomicrobiales</taxon>
        <taxon>Methylobacteriaceae</taxon>
        <taxon>Methylobacterium</taxon>
    </lineage>
</organism>
<dbReference type="InterPro" id="IPR019600">
    <property type="entry name" value="Hemin_uptake_protein_HemP"/>
</dbReference>
<evidence type="ECO:0000313" key="4">
    <source>
        <dbReference type="Proteomes" id="UP000185487"/>
    </source>
</evidence>
<dbReference type="AlphaFoldDB" id="A0AAE8L5L7"/>
<evidence type="ECO:0000313" key="3">
    <source>
        <dbReference type="EMBL" id="SFG59760.1"/>
    </source>
</evidence>
<dbReference type="KEGG" id="mphy:MCBMB27_04124"/>
<reference evidence="3 5" key="2">
    <citation type="submission" date="2016-10" db="EMBL/GenBank/DDBJ databases">
        <authorList>
            <person name="Varghese N."/>
            <person name="Submissions S."/>
        </authorList>
    </citation>
    <scope>NUCLEOTIDE SEQUENCE [LARGE SCALE GENOMIC DNA]</scope>
    <source>
        <strain evidence="3 5">CBMB27</strain>
    </source>
</reference>
<accession>A0AAE8L5L7</accession>
<sequence>MLRAEGEGQRGFPAGTRAGPGATQPVPLPEPAAEIGSARLLQGRREIVIRHGGHAYRLRVTASDKLILTK</sequence>